<reference evidence="2 3" key="1">
    <citation type="submission" date="2019-05" db="EMBL/GenBank/DDBJ databases">
        <title>Another draft genome of Portunus trituberculatus and its Hox gene families provides insights of decapod evolution.</title>
        <authorList>
            <person name="Jeong J.-H."/>
            <person name="Song I."/>
            <person name="Kim S."/>
            <person name="Choi T."/>
            <person name="Kim D."/>
            <person name="Ryu S."/>
            <person name="Kim W."/>
        </authorList>
    </citation>
    <scope>NUCLEOTIDE SEQUENCE [LARGE SCALE GENOMIC DNA]</scope>
    <source>
        <tissue evidence="2">Muscle</tissue>
    </source>
</reference>
<dbReference type="EMBL" id="VSRR010012789">
    <property type="protein sequence ID" value="MPC54975.1"/>
    <property type="molecule type" value="Genomic_DNA"/>
</dbReference>
<feature type="region of interest" description="Disordered" evidence="1">
    <location>
        <begin position="104"/>
        <end position="144"/>
    </location>
</feature>
<organism evidence="2 3">
    <name type="scientific">Portunus trituberculatus</name>
    <name type="common">Swimming crab</name>
    <name type="synonym">Neptunus trituberculatus</name>
    <dbReference type="NCBI Taxonomy" id="210409"/>
    <lineage>
        <taxon>Eukaryota</taxon>
        <taxon>Metazoa</taxon>
        <taxon>Ecdysozoa</taxon>
        <taxon>Arthropoda</taxon>
        <taxon>Crustacea</taxon>
        <taxon>Multicrustacea</taxon>
        <taxon>Malacostraca</taxon>
        <taxon>Eumalacostraca</taxon>
        <taxon>Eucarida</taxon>
        <taxon>Decapoda</taxon>
        <taxon>Pleocyemata</taxon>
        <taxon>Brachyura</taxon>
        <taxon>Eubrachyura</taxon>
        <taxon>Portunoidea</taxon>
        <taxon>Portunidae</taxon>
        <taxon>Portuninae</taxon>
        <taxon>Portunus</taxon>
    </lineage>
</organism>
<feature type="region of interest" description="Disordered" evidence="1">
    <location>
        <begin position="18"/>
        <end position="45"/>
    </location>
</feature>
<sequence>MKNPTKEDDEVVFDIHHGKKGSEARHMVRKNTPHTPLHPTPRCTRNTAEAPEELLQAKILACVYTAKAVAGADHRHLQSLIPLLLQHNGFPAIHVTLLALAPPRHQTQTPQRRTQPGRTHQPKASTTPVQPTTLKPRRTTKPSIALRESPTITRLRQENQSGPVREEVLTGYYFHDGDRFLGSIKGYHEVGYRNFPYPKEKKKPVK</sequence>
<dbReference type="Proteomes" id="UP000324222">
    <property type="component" value="Unassembled WGS sequence"/>
</dbReference>
<dbReference type="OrthoDB" id="203339at2759"/>
<gene>
    <name evidence="2" type="ORF">E2C01_048906</name>
</gene>
<accession>A0A5B7GC97</accession>
<evidence type="ECO:0000313" key="2">
    <source>
        <dbReference type="EMBL" id="MPC54975.1"/>
    </source>
</evidence>
<evidence type="ECO:0000256" key="1">
    <source>
        <dbReference type="SAM" id="MobiDB-lite"/>
    </source>
</evidence>
<comment type="caution">
    <text evidence="2">The sequence shown here is derived from an EMBL/GenBank/DDBJ whole genome shotgun (WGS) entry which is preliminary data.</text>
</comment>
<dbReference type="AlphaFoldDB" id="A0A5B7GC97"/>
<protein>
    <submittedName>
        <fullName evidence="2">Uncharacterized protein</fullName>
    </submittedName>
</protein>
<evidence type="ECO:0000313" key="3">
    <source>
        <dbReference type="Proteomes" id="UP000324222"/>
    </source>
</evidence>
<keyword evidence="3" id="KW-1185">Reference proteome</keyword>
<name>A0A5B7GC97_PORTR</name>
<feature type="compositionally biased region" description="Low complexity" evidence="1">
    <location>
        <begin position="104"/>
        <end position="119"/>
    </location>
</feature>
<proteinExistence type="predicted"/>